<evidence type="ECO:0000256" key="1">
    <source>
        <dbReference type="SAM" id="Phobius"/>
    </source>
</evidence>
<evidence type="ECO:0000313" key="2">
    <source>
        <dbReference type="EMBL" id="GGG11747.1"/>
    </source>
</evidence>
<name>A0ABQ1W4J1_9BACT</name>
<feature type="transmembrane region" description="Helical" evidence="1">
    <location>
        <begin position="32"/>
        <end position="55"/>
    </location>
</feature>
<reference evidence="3" key="1">
    <citation type="journal article" date="2019" name="Int. J. Syst. Evol. Microbiol.">
        <title>The Global Catalogue of Microorganisms (GCM) 10K type strain sequencing project: providing services to taxonomists for standard genome sequencing and annotation.</title>
        <authorList>
            <consortium name="The Broad Institute Genomics Platform"/>
            <consortium name="The Broad Institute Genome Sequencing Center for Infectious Disease"/>
            <person name="Wu L."/>
            <person name="Ma J."/>
        </authorList>
    </citation>
    <scope>NUCLEOTIDE SEQUENCE [LARGE SCALE GENOMIC DNA]</scope>
    <source>
        <strain evidence="3">CGMCC 1.12749</strain>
    </source>
</reference>
<dbReference type="Proteomes" id="UP000634043">
    <property type="component" value="Unassembled WGS sequence"/>
</dbReference>
<keyword evidence="3" id="KW-1185">Reference proteome</keyword>
<keyword evidence="1" id="KW-1133">Transmembrane helix</keyword>
<dbReference type="RefSeq" id="WP_188500920.1">
    <property type="nucleotide sequence ID" value="NZ_BMFP01000002.1"/>
</dbReference>
<dbReference type="EMBL" id="BMFP01000002">
    <property type="protein sequence ID" value="GGG11747.1"/>
    <property type="molecule type" value="Genomic_DNA"/>
</dbReference>
<organism evidence="2 3">
    <name type="scientific">Pontibacter amylolyticus</name>
    <dbReference type="NCBI Taxonomy" id="1424080"/>
    <lineage>
        <taxon>Bacteria</taxon>
        <taxon>Pseudomonadati</taxon>
        <taxon>Bacteroidota</taxon>
        <taxon>Cytophagia</taxon>
        <taxon>Cytophagales</taxon>
        <taxon>Hymenobacteraceae</taxon>
        <taxon>Pontibacter</taxon>
    </lineage>
</organism>
<comment type="caution">
    <text evidence="2">The sequence shown here is derived from an EMBL/GenBank/DDBJ whole genome shotgun (WGS) entry which is preliminary data.</text>
</comment>
<keyword evidence="1" id="KW-0472">Membrane</keyword>
<dbReference type="InterPro" id="IPR035287">
    <property type="entry name" value="DUF5362"/>
</dbReference>
<evidence type="ECO:0000313" key="3">
    <source>
        <dbReference type="Proteomes" id="UP000634043"/>
    </source>
</evidence>
<protein>
    <recommendedName>
        <fullName evidence="4">DUF5362 domain-containing protein</fullName>
    </recommendedName>
</protein>
<gene>
    <name evidence="2" type="ORF">GCM10011323_15260</name>
</gene>
<feature type="transmembrane region" description="Helical" evidence="1">
    <location>
        <begin position="124"/>
        <end position="146"/>
    </location>
</feature>
<proteinExistence type="predicted"/>
<keyword evidence="1" id="KW-0812">Transmembrane</keyword>
<accession>A0ABQ1W4J1</accession>
<dbReference type="Pfam" id="PF17319">
    <property type="entry name" value="DUF5362"/>
    <property type="match status" value="1"/>
</dbReference>
<feature type="transmembrane region" description="Helical" evidence="1">
    <location>
        <begin position="75"/>
        <end position="96"/>
    </location>
</feature>
<evidence type="ECO:0008006" key="4">
    <source>
        <dbReference type="Google" id="ProtNLM"/>
    </source>
</evidence>
<sequence length="156" mass="17042">MEAELYNEQPLGMQLSPDSRYFLSAAAKWGKFLSIVGFVILGFVGLAGLFMSAIFLGGMGNVSGGNFLNSATAGIGVGLFYFLGALLYFILILYLYKFSSHMQTGLSTNNKEVISKSFRNLKSLFKFMGILTIIMLVIYALGLLFMPFGAFVGAFF</sequence>